<accession>A0A7S3UTM7</accession>
<dbReference type="InterPro" id="IPR011989">
    <property type="entry name" value="ARM-like"/>
</dbReference>
<evidence type="ECO:0000313" key="1">
    <source>
        <dbReference type="EMBL" id="CAE0622525.1"/>
    </source>
</evidence>
<name>A0A7S3UTM7_OXYMA</name>
<sequence>MRAVLKAKSQRNAAPDDTQDRHMLRRCTIVSTFARPPVASALKRMAARVRGDVRYRHGLLGDDFGDVILSLAQSVHPEIRDSALQVLLWALTMSASNRRILVSTKLGSSAVEVLLDVLETGLPTQSQASIVKILGSLRDDAQCRAKLRASQARLHGIFEALPKDGTHLQYILHLLVPDCPALQQVCQAPIGLVVDSQQRKAASGG</sequence>
<dbReference type="Gene3D" id="1.25.10.10">
    <property type="entry name" value="Leucine-rich Repeat Variant"/>
    <property type="match status" value="1"/>
</dbReference>
<protein>
    <submittedName>
        <fullName evidence="1">Uncharacterized protein</fullName>
    </submittedName>
</protein>
<dbReference type="EMBL" id="HBIT01013573">
    <property type="protein sequence ID" value="CAE0622525.1"/>
    <property type="molecule type" value="Transcribed_RNA"/>
</dbReference>
<reference evidence="1" key="1">
    <citation type="submission" date="2021-01" db="EMBL/GenBank/DDBJ databases">
        <authorList>
            <person name="Corre E."/>
            <person name="Pelletier E."/>
            <person name="Niang G."/>
            <person name="Scheremetjew M."/>
            <person name="Finn R."/>
            <person name="Kale V."/>
            <person name="Holt S."/>
            <person name="Cochrane G."/>
            <person name="Meng A."/>
            <person name="Brown T."/>
            <person name="Cohen L."/>
        </authorList>
    </citation>
    <scope>NUCLEOTIDE SEQUENCE</scope>
    <source>
        <strain evidence="1">CCMP1795</strain>
    </source>
</reference>
<proteinExistence type="predicted"/>
<organism evidence="1">
    <name type="scientific">Oxyrrhis marina</name>
    <name type="common">Dinoflagellate</name>
    <dbReference type="NCBI Taxonomy" id="2969"/>
    <lineage>
        <taxon>Eukaryota</taxon>
        <taxon>Sar</taxon>
        <taxon>Alveolata</taxon>
        <taxon>Dinophyceae</taxon>
        <taxon>Oxyrrhinales</taxon>
        <taxon>Oxyrrhinaceae</taxon>
        <taxon>Oxyrrhis</taxon>
    </lineage>
</organism>
<dbReference type="AlphaFoldDB" id="A0A7S3UTM7"/>
<gene>
    <name evidence="1" type="ORF">OMAR00292_LOCUS7157</name>
</gene>